<name>A0A7C5X0C8_9AQUI</name>
<evidence type="ECO:0000256" key="1">
    <source>
        <dbReference type="SAM" id="Phobius"/>
    </source>
</evidence>
<dbReference type="AlphaFoldDB" id="A0A7C5X0C8"/>
<protein>
    <submittedName>
        <fullName evidence="2">Uncharacterized protein</fullName>
    </submittedName>
</protein>
<keyword evidence="1" id="KW-0472">Membrane</keyword>
<accession>A0A7C5X0C8</accession>
<dbReference type="EMBL" id="DSAC01000033">
    <property type="protein sequence ID" value="HHO73515.1"/>
    <property type="molecule type" value="Genomic_DNA"/>
</dbReference>
<evidence type="ECO:0000313" key="2">
    <source>
        <dbReference type="EMBL" id="HHO73515.1"/>
    </source>
</evidence>
<feature type="transmembrane region" description="Helical" evidence="1">
    <location>
        <begin position="124"/>
        <end position="145"/>
    </location>
</feature>
<comment type="caution">
    <text evidence="2">The sequence shown here is derived from an EMBL/GenBank/DDBJ whole genome shotgun (WGS) entry which is preliminary data.</text>
</comment>
<reference evidence="2" key="1">
    <citation type="journal article" date="2020" name="mSystems">
        <title>Genome- and Community-Level Interaction Insights into Carbon Utilization and Element Cycling Functions of Hydrothermarchaeota in Hydrothermal Sediment.</title>
        <authorList>
            <person name="Zhou Z."/>
            <person name="Liu Y."/>
            <person name="Xu W."/>
            <person name="Pan J."/>
            <person name="Luo Z.H."/>
            <person name="Li M."/>
        </authorList>
    </citation>
    <scope>NUCLEOTIDE SEQUENCE [LARGE SCALE GENOMIC DNA]</scope>
    <source>
        <strain evidence="2">SpSt-114</strain>
    </source>
</reference>
<organism evidence="2">
    <name type="scientific">Thermocrinis ruber</name>
    <dbReference type="NCBI Taxonomy" id="75906"/>
    <lineage>
        <taxon>Bacteria</taxon>
        <taxon>Pseudomonadati</taxon>
        <taxon>Aquificota</taxon>
        <taxon>Aquificia</taxon>
        <taxon>Aquificales</taxon>
        <taxon>Aquificaceae</taxon>
        <taxon>Thermocrinis</taxon>
    </lineage>
</organism>
<sequence length="209" mass="24144">MKRFLSLIFIVLGLLLFGWGIYTSFEIYAIKKQEKINANFAGFILSVCENKELKNIEYPDQGFFIFKTAEGKIFTYGQVFQNPTDINMYSSYHKISPTKAEVYIYTRKYNLGEYIEEFLKNPTAFGIALAGLILFAIGIVYMLILQSQQKSIEGKIVEKMVEKTYPQGLEKRLKALRLAIATHRIIPKESIEEAKRILNDILKEMEGRK</sequence>
<proteinExistence type="predicted"/>
<keyword evidence="1" id="KW-0812">Transmembrane</keyword>
<gene>
    <name evidence="2" type="ORF">ENN04_02630</name>
</gene>
<keyword evidence="1" id="KW-1133">Transmembrane helix</keyword>